<evidence type="ECO:0000256" key="1">
    <source>
        <dbReference type="SAM" id="MobiDB-lite"/>
    </source>
</evidence>
<accession>A0A1A8VTY8</accession>
<dbReference type="AlphaFoldDB" id="A0A1A8VTY8"/>
<dbReference type="Proteomes" id="UP000078560">
    <property type="component" value="Unassembled WGS sequence"/>
</dbReference>
<evidence type="ECO:0000313" key="5">
    <source>
        <dbReference type="Proteomes" id="UP000078560"/>
    </source>
</evidence>
<reference evidence="4 5" key="1">
    <citation type="submission" date="2016-05" db="EMBL/GenBank/DDBJ databases">
        <authorList>
            <person name="Naeem Raeece"/>
        </authorList>
    </citation>
    <scope>NUCLEOTIDE SEQUENCE [LARGE SCALE GENOMIC DNA]</scope>
</reference>
<evidence type="ECO:0000313" key="3">
    <source>
        <dbReference type="EMBL" id="SBS84004.1"/>
    </source>
</evidence>
<proteinExistence type="predicted"/>
<evidence type="ECO:0000313" key="4">
    <source>
        <dbReference type="Proteomes" id="UP000078546"/>
    </source>
</evidence>
<sequence length="73" mass="8374">MEDTCKGHGRHMQSVWKGTCKAYGKAHAKRMERHMQSVWKGTCKAYGRHMEDTKKDLSEQGKSSRSAHLENIP</sequence>
<reference evidence="3" key="2">
    <citation type="submission" date="2016-05" db="EMBL/GenBank/DDBJ databases">
        <authorList>
            <person name="Lavstsen T."/>
            <person name="Jespersen J.S."/>
        </authorList>
    </citation>
    <scope>NUCLEOTIDE SEQUENCE [LARGE SCALE GENOMIC DNA]</scope>
</reference>
<dbReference type="EMBL" id="FLQU01000161">
    <property type="protein sequence ID" value="SBS81487.1"/>
    <property type="molecule type" value="Genomic_DNA"/>
</dbReference>
<gene>
    <name evidence="3" type="ORF">POVCU1_009750</name>
    <name evidence="2" type="ORF">POVCU2_0010570</name>
</gene>
<dbReference type="Proteomes" id="UP000078546">
    <property type="component" value="Unassembled WGS sequence"/>
</dbReference>
<protein>
    <submittedName>
        <fullName evidence="3">Uncharacterized protein</fullName>
    </submittedName>
</protein>
<evidence type="ECO:0000313" key="2">
    <source>
        <dbReference type="EMBL" id="SBS81487.1"/>
    </source>
</evidence>
<organism evidence="3 4">
    <name type="scientific">Plasmodium ovale curtisi</name>
    <dbReference type="NCBI Taxonomy" id="864141"/>
    <lineage>
        <taxon>Eukaryota</taxon>
        <taxon>Sar</taxon>
        <taxon>Alveolata</taxon>
        <taxon>Apicomplexa</taxon>
        <taxon>Aconoidasida</taxon>
        <taxon>Haemosporida</taxon>
        <taxon>Plasmodiidae</taxon>
        <taxon>Plasmodium</taxon>
        <taxon>Plasmodium (Plasmodium)</taxon>
    </lineage>
</organism>
<feature type="region of interest" description="Disordered" evidence="1">
    <location>
        <begin position="51"/>
        <end position="73"/>
    </location>
</feature>
<name>A0A1A8VTY8_PLAOA</name>
<dbReference type="EMBL" id="FLQV01000174">
    <property type="protein sequence ID" value="SBS84004.1"/>
    <property type="molecule type" value="Genomic_DNA"/>
</dbReference>